<dbReference type="Pfam" id="PF17921">
    <property type="entry name" value="Integrase_H2C2"/>
    <property type="match status" value="1"/>
</dbReference>
<evidence type="ECO:0000313" key="16">
    <source>
        <dbReference type="EMBL" id="KAL2076697.1"/>
    </source>
</evidence>
<keyword evidence="10" id="KW-0479">Metal-binding</keyword>
<dbReference type="InterPro" id="IPR041373">
    <property type="entry name" value="RT_RNaseH"/>
</dbReference>
<evidence type="ECO:0000313" key="17">
    <source>
        <dbReference type="Proteomes" id="UP001591681"/>
    </source>
</evidence>
<dbReference type="CDD" id="cd01647">
    <property type="entry name" value="RT_LTR"/>
    <property type="match status" value="1"/>
</dbReference>
<dbReference type="FunFam" id="3.10.20.370:FF:000001">
    <property type="entry name" value="Retrovirus-related Pol polyprotein from transposon 17.6-like protein"/>
    <property type="match status" value="1"/>
</dbReference>
<dbReference type="Gene3D" id="4.10.60.10">
    <property type="entry name" value="Zinc finger, CCHC-type"/>
    <property type="match status" value="1"/>
</dbReference>
<dbReference type="CDD" id="cd22249">
    <property type="entry name" value="UDM1_RNF168_RNF169-like"/>
    <property type="match status" value="1"/>
</dbReference>
<dbReference type="EMBL" id="JBHFQA010000339">
    <property type="protein sequence ID" value="KAL2076468.1"/>
    <property type="molecule type" value="Genomic_DNA"/>
</dbReference>
<dbReference type="InterPro" id="IPR043502">
    <property type="entry name" value="DNA/RNA_pol_sf"/>
</dbReference>
<dbReference type="Gene3D" id="3.10.20.370">
    <property type="match status" value="1"/>
</dbReference>
<dbReference type="Pfam" id="PF02023">
    <property type="entry name" value="SCAN"/>
    <property type="match status" value="1"/>
</dbReference>
<dbReference type="InterPro" id="IPR036875">
    <property type="entry name" value="Znf_CCHC_sf"/>
</dbReference>
<feature type="domain" description="Integrase catalytic" evidence="14">
    <location>
        <begin position="855"/>
        <end position="1020"/>
    </location>
</feature>
<dbReference type="InterPro" id="IPR036397">
    <property type="entry name" value="RNaseH_sf"/>
</dbReference>
<dbReference type="PROSITE" id="PS50878">
    <property type="entry name" value="RT_POL"/>
    <property type="match status" value="1"/>
</dbReference>
<reference evidence="15 17" key="1">
    <citation type="submission" date="2024-09" db="EMBL/GenBank/DDBJ databases">
        <title>A chromosome-level genome assembly of Gray's grenadier anchovy, Coilia grayii.</title>
        <authorList>
            <person name="Fu Z."/>
        </authorList>
    </citation>
    <scope>NUCLEOTIDE SEQUENCE [LARGE SCALE GENOMIC DNA]</scope>
    <source>
        <strain evidence="15">G4</strain>
        <tissue evidence="15">Muscle</tissue>
    </source>
</reference>
<dbReference type="GO" id="GO:0008270">
    <property type="term" value="F:zinc ion binding"/>
    <property type="evidence" value="ECO:0007669"/>
    <property type="project" value="UniProtKB-KW"/>
</dbReference>
<dbReference type="PROSITE" id="PS50994">
    <property type="entry name" value="INTEGRASE"/>
    <property type="match status" value="1"/>
</dbReference>
<dbReference type="InterPro" id="IPR043128">
    <property type="entry name" value="Rev_trsase/Diguanyl_cyclase"/>
</dbReference>
<dbReference type="EC" id="3.1.26.4" evidence="2"/>
<evidence type="ECO:0000256" key="5">
    <source>
        <dbReference type="ARBA" id="ARBA00022722"/>
    </source>
</evidence>
<keyword evidence="6" id="KW-0255">Endonuclease</keyword>
<dbReference type="Gene3D" id="3.30.70.270">
    <property type="match status" value="2"/>
</dbReference>
<dbReference type="GO" id="GO:0004523">
    <property type="term" value="F:RNA-DNA hybrid ribonuclease activity"/>
    <property type="evidence" value="ECO:0007669"/>
    <property type="project" value="UniProtKB-EC"/>
</dbReference>
<evidence type="ECO:0000256" key="11">
    <source>
        <dbReference type="SAM" id="MobiDB-lite"/>
    </source>
</evidence>
<dbReference type="Pfam" id="PF00078">
    <property type="entry name" value="RVT_1"/>
    <property type="match status" value="1"/>
</dbReference>
<dbReference type="InterPro" id="IPR001878">
    <property type="entry name" value="Znf_CCHC"/>
</dbReference>
<proteinExistence type="inferred from homology"/>
<dbReference type="Gene3D" id="3.30.420.10">
    <property type="entry name" value="Ribonuclease H-like superfamily/Ribonuclease H"/>
    <property type="match status" value="1"/>
</dbReference>
<evidence type="ECO:0000313" key="15">
    <source>
        <dbReference type="EMBL" id="KAL2076468.1"/>
    </source>
</evidence>
<accession>A0ABD1IN86</accession>
<dbReference type="FunFam" id="1.10.340.70:FF:000001">
    <property type="entry name" value="Retrovirus-related Pol polyprotein from transposon gypsy-like Protein"/>
    <property type="match status" value="1"/>
</dbReference>
<keyword evidence="7" id="KW-0378">Hydrolase</keyword>
<dbReference type="SUPFAM" id="SSF56672">
    <property type="entry name" value="DNA/RNA polymerases"/>
    <property type="match status" value="1"/>
</dbReference>
<dbReference type="PANTHER" id="PTHR37984">
    <property type="entry name" value="PROTEIN CBG26694"/>
    <property type="match status" value="1"/>
</dbReference>
<evidence type="ECO:0000256" key="1">
    <source>
        <dbReference type="ARBA" id="ARBA00010879"/>
    </source>
</evidence>
<feature type="domain" description="CCHC-type" evidence="12">
    <location>
        <begin position="473"/>
        <end position="487"/>
    </location>
</feature>
<dbReference type="FunFam" id="3.30.420.10:FF:000032">
    <property type="entry name" value="Retrovirus-related Pol polyprotein from transposon 297-like Protein"/>
    <property type="match status" value="1"/>
</dbReference>
<comment type="caution">
    <text evidence="15">The sequence shown here is derived from an EMBL/GenBank/DDBJ whole genome shotgun (WGS) entry which is preliminary data.</text>
</comment>
<dbReference type="SUPFAM" id="SSF57756">
    <property type="entry name" value="Retrovirus zinc finger-like domains"/>
    <property type="match status" value="1"/>
</dbReference>
<dbReference type="PROSITE" id="PS50158">
    <property type="entry name" value="ZF_CCHC"/>
    <property type="match status" value="1"/>
</dbReference>
<keyword evidence="17" id="KW-1185">Reference proteome</keyword>
<dbReference type="CDD" id="cd09274">
    <property type="entry name" value="RNase_HI_RT_Ty3"/>
    <property type="match status" value="1"/>
</dbReference>
<keyword evidence="5" id="KW-0540">Nuclease</keyword>
<dbReference type="Gene3D" id="1.10.340.70">
    <property type="match status" value="1"/>
</dbReference>
<dbReference type="InterPro" id="IPR001584">
    <property type="entry name" value="Integrase_cat-core"/>
</dbReference>
<dbReference type="Proteomes" id="UP001591681">
    <property type="component" value="Unassembled WGS sequence"/>
</dbReference>
<dbReference type="SUPFAM" id="SSF47353">
    <property type="entry name" value="Retrovirus capsid dimerization domain-like"/>
    <property type="match status" value="1"/>
</dbReference>
<name>A0ABD1IN86_9TELE</name>
<dbReference type="GO" id="GO:0003964">
    <property type="term" value="F:RNA-directed DNA polymerase activity"/>
    <property type="evidence" value="ECO:0007669"/>
    <property type="project" value="UniProtKB-KW"/>
</dbReference>
<dbReference type="Pfam" id="PF22938">
    <property type="entry name" value="Integrase_p58_C"/>
    <property type="match status" value="1"/>
</dbReference>
<dbReference type="InterPro" id="IPR050951">
    <property type="entry name" value="Retrovirus_Pol_polyprotein"/>
</dbReference>
<dbReference type="InterPro" id="IPR054465">
    <property type="entry name" value="Integrase_p58-like_C"/>
</dbReference>
<dbReference type="Pfam" id="PF17917">
    <property type="entry name" value="RT_RNaseH"/>
    <property type="match status" value="1"/>
</dbReference>
<dbReference type="Gene3D" id="3.10.10.10">
    <property type="entry name" value="HIV Type 1 Reverse Transcriptase, subunit A, domain 1"/>
    <property type="match status" value="1"/>
</dbReference>
<feature type="domain" description="Reverse transcriptase" evidence="13">
    <location>
        <begin position="1266"/>
        <end position="1443"/>
    </location>
</feature>
<dbReference type="InterPro" id="IPR003309">
    <property type="entry name" value="SCAN_dom"/>
</dbReference>
<evidence type="ECO:0000256" key="6">
    <source>
        <dbReference type="ARBA" id="ARBA00022759"/>
    </source>
</evidence>
<keyword evidence="3" id="KW-0808">Transferase</keyword>
<keyword evidence="4" id="KW-0548">Nucleotidyltransferase</keyword>
<dbReference type="InterPro" id="IPR041588">
    <property type="entry name" value="Integrase_H2C2"/>
</dbReference>
<evidence type="ECO:0000256" key="4">
    <source>
        <dbReference type="ARBA" id="ARBA00022695"/>
    </source>
</evidence>
<comment type="similarity">
    <text evidence="1">Belongs to the beta type-B retroviral polymerase family. HERV class-II K(HML-2) pol subfamily.</text>
</comment>
<sequence length="1660" mass="184817">MSVVDEFVKNPSVDILSRCTKEKLNQIAEHFSVNITSDDKKLRDTLLKAVVSGLIEKQILPAHAEAPVVSPVPFSPAASRTPFKEYAPEERKLLLEAARSRVERESRKELEKEVEIKKLELQLELDLRKLDYEAQEKERGRVHQLQREREERDFALKKLQIEMAVKGLTISPHGPPAASLHGSPPSSPVRNTIHSAASVSALSGTAVSASPPSVPLGDVAPQVSASGGYSPVTAPSAPLSVPMGSSDSVPQPSVPFVQHFDVARNARMVPPFNEREVEKYFMHFERVALILKWPVDVWTILLQTVLRGKAQSVYAALSVQQGSDYQYVKTAILNAYELVPEAYRQKFRGLRKNPSFTYVEFAREKEQAFERWCASQRARTAEQLKELVLLEEFKNCVPASVAMYLNDQKVTTLAQAAVCADEFVLTHKSSFQSPRLSRSNSIHTPSFQTSSVQQSFRSSRLDNVSHKSESRECYYCHEVGHLIVDCPVLKKKSSLPKRTGSKGSGFVRKTLQTRCEIDPDYQPFVLDGTVSLTGCEEDAVPVTILRDTGSAQSFVLASTLPFSDESYCGSDVLVQGIGLQPLKVPLHTVHLKSTIVSGCFKIAVQSQLPMDGISFLLGNDLAGVKVFPLPEVVSTPVACVDSSFSEFFPVCVVTRAQARKSEPSDLCDTFLTFDNPLCSSPNSSGDCAPRSLSTTDGAEIANSVPSLSKPDGAANVFAHPLSLAIDRELLRCEQRKDQSLAKYRAMAVGKRGSMCKTVVYFWENGLLMRRWTPSQSQDLGWNSAVQLVVPAKFRLHVLTLGHDCDFAGHLGVKKTYHRILRYFFWPGLKSDVVKHCRSCHHCQLAGKPNQVIKPAPLRPIPVIGEPFQRILLDCVGPLPKTKSGHRFLLTIMCAATRYPEAVPLRSLKAKPVVKALIRFFSTFGLPEVVQTDQGSNFLSRLFKQVLQQLSVKHVTSSAYHPESQGALERFHQTLKSMFRTYCFDSAKEWDEGLPLLLFAVRETTQESLGFSPADLIFGHTVRGPLKLLREKWDGGPTSHDQNILDYVSSFRERLHNACACAQKALASAQVKMKTRYDRKSVDRSFQPGDKVLVLLPVVGSALQAKFSGPYEVESKLSTTDYVIRTPDRKRKTRVCHLNMLKPYVSRESEVNVCPVSVGSVTPVLPSYCPEEDGLCFRDVPVSSPRLQNSEALKDLPSFLAHLSGSRAKDVQRLIESFPELFFDVPSRTNVLSHDICVNDHLPIKQHAYRVNPTKRAIMSAEVKYLVDNGLAKPSSSAWSSPCLLVPKPDGTFRFCTDYRKVNAVTKPDSFPLPRMEDCVDRVGSATFVSKLDLLKGYWQVPLTSHAAEISAFVTPDCFMQYSVMPFGLRNAPATFQRLMCKVLAGINNCEVYLDDIVCHSSSWSDHLELLFVVFCRLRDASLTLNLAKCEFGKATVTYLGKQVGQGKVKPLEAKILAIKDFPTPQTKRELRRFLGMAGYYRSFCPNFSDVVLPLTNLLRNTSDFVWSCDCDTAFQNAKALLCCSPVLAAPNFDLPFKLEVDASATGAGAVLLQEGTDGLDHPVCYFSKKFLKHQLNYSTIEKEALALLLALQHFEVYVGSSSVPVTVFTDHNPLIFLSRMKNTNQRIMRWSLYLQGFNLDLRYKRGTDNILADTLSRAYQ</sequence>
<evidence type="ECO:0000256" key="2">
    <source>
        <dbReference type="ARBA" id="ARBA00012180"/>
    </source>
</evidence>
<evidence type="ECO:0000259" key="12">
    <source>
        <dbReference type="PROSITE" id="PS50158"/>
    </source>
</evidence>
<dbReference type="Pfam" id="PF00665">
    <property type="entry name" value="rve"/>
    <property type="match status" value="1"/>
</dbReference>
<evidence type="ECO:0000256" key="3">
    <source>
        <dbReference type="ARBA" id="ARBA00022679"/>
    </source>
</evidence>
<keyword evidence="10" id="KW-0863">Zinc-finger</keyword>
<keyword evidence="8" id="KW-0695">RNA-directed DNA polymerase</keyword>
<organism evidence="15 17">
    <name type="scientific">Coilia grayii</name>
    <name type="common">Gray's grenadier anchovy</name>
    <dbReference type="NCBI Taxonomy" id="363190"/>
    <lineage>
        <taxon>Eukaryota</taxon>
        <taxon>Metazoa</taxon>
        <taxon>Chordata</taxon>
        <taxon>Craniata</taxon>
        <taxon>Vertebrata</taxon>
        <taxon>Euteleostomi</taxon>
        <taxon>Actinopterygii</taxon>
        <taxon>Neopterygii</taxon>
        <taxon>Teleostei</taxon>
        <taxon>Clupei</taxon>
        <taxon>Clupeiformes</taxon>
        <taxon>Clupeoidei</taxon>
        <taxon>Engraulidae</taxon>
        <taxon>Coilinae</taxon>
        <taxon>Coilia</taxon>
    </lineage>
</organism>
<evidence type="ECO:0000256" key="7">
    <source>
        <dbReference type="ARBA" id="ARBA00022801"/>
    </source>
</evidence>
<dbReference type="FunFam" id="3.30.70.270:FF:000026">
    <property type="entry name" value="Transposon Ty3-G Gag-Pol polyprotein"/>
    <property type="match status" value="1"/>
</dbReference>
<dbReference type="InterPro" id="IPR038269">
    <property type="entry name" value="SCAN_sf"/>
</dbReference>
<dbReference type="InterPro" id="IPR000477">
    <property type="entry name" value="RT_dom"/>
</dbReference>
<gene>
    <name evidence="16" type="ORF">ACEWY4_027709</name>
    <name evidence="15" type="ORF">ACEWY4_027932</name>
</gene>
<dbReference type="PANTHER" id="PTHR37984:SF5">
    <property type="entry name" value="PROTEIN NYNRIN-LIKE"/>
    <property type="match status" value="1"/>
</dbReference>
<dbReference type="InterPro" id="IPR012337">
    <property type="entry name" value="RNaseH-like_sf"/>
</dbReference>
<protein>
    <recommendedName>
        <fullName evidence="9">Gypsy retrotransposon integrase-like protein 1</fullName>
        <ecNumber evidence="2">3.1.26.4</ecNumber>
    </recommendedName>
</protein>
<evidence type="ECO:0000259" key="13">
    <source>
        <dbReference type="PROSITE" id="PS50878"/>
    </source>
</evidence>
<evidence type="ECO:0000256" key="9">
    <source>
        <dbReference type="ARBA" id="ARBA00039658"/>
    </source>
</evidence>
<keyword evidence="10" id="KW-0862">Zinc</keyword>
<dbReference type="SMART" id="SM00343">
    <property type="entry name" value="ZnF_C2HC"/>
    <property type="match status" value="1"/>
</dbReference>
<dbReference type="Gene3D" id="1.10.4020.10">
    <property type="entry name" value="DNA breaking-rejoining enzymes"/>
    <property type="match status" value="1"/>
</dbReference>
<evidence type="ECO:0000256" key="10">
    <source>
        <dbReference type="PROSITE-ProRule" id="PRU00047"/>
    </source>
</evidence>
<feature type="region of interest" description="Disordered" evidence="11">
    <location>
        <begin position="172"/>
        <end position="191"/>
    </location>
</feature>
<evidence type="ECO:0000256" key="8">
    <source>
        <dbReference type="ARBA" id="ARBA00022918"/>
    </source>
</evidence>
<dbReference type="EMBL" id="JBHFQA010000122">
    <property type="protein sequence ID" value="KAL2076697.1"/>
    <property type="molecule type" value="Genomic_DNA"/>
</dbReference>
<evidence type="ECO:0000259" key="14">
    <source>
        <dbReference type="PROSITE" id="PS50994"/>
    </source>
</evidence>
<dbReference type="SUPFAM" id="SSF53098">
    <property type="entry name" value="Ribonuclease H-like"/>
    <property type="match status" value="1"/>
</dbReference>